<dbReference type="InterPro" id="IPR003715">
    <property type="entry name" value="Poly_export_N"/>
</dbReference>
<accession>A0A7W6D8M4</accession>
<proteinExistence type="predicted"/>
<evidence type="ECO:0000259" key="4">
    <source>
        <dbReference type="Pfam" id="PF25994"/>
    </source>
</evidence>
<comment type="caution">
    <text evidence="5">The sequence shown here is derived from an EMBL/GenBank/DDBJ whole genome shotgun (WGS) entry which is preliminary data.</text>
</comment>
<dbReference type="Pfam" id="PF10531">
    <property type="entry name" value="SLBB"/>
    <property type="match status" value="1"/>
</dbReference>
<evidence type="ECO:0000313" key="5">
    <source>
        <dbReference type="EMBL" id="MBB3976616.1"/>
    </source>
</evidence>
<reference evidence="5 6" key="1">
    <citation type="submission" date="2020-08" db="EMBL/GenBank/DDBJ databases">
        <title>Genomic Encyclopedia of Type Strains, Phase IV (KMG-IV): sequencing the most valuable type-strain genomes for metagenomic binning, comparative biology and taxonomic classification.</title>
        <authorList>
            <person name="Goeker M."/>
        </authorList>
    </citation>
    <scope>NUCLEOTIDE SEQUENCE [LARGE SCALE GENOMIC DNA]</scope>
    <source>
        <strain evidence="5 6">DSM 100211</strain>
    </source>
</reference>
<organism evidence="5 6">
    <name type="scientific">Mycoplana azooxidifex</name>
    <dbReference type="NCBI Taxonomy" id="1636188"/>
    <lineage>
        <taxon>Bacteria</taxon>
        <taxon>Pseudomonadati</taxon>
        <taxon>Pseudomonadota</taxon>
        <taxon>Alphaproteobacteria</taxon>
        <taxon>Hyphomicrobiales</taxon>
        <taxon>Rhizobiaceae</taxon>
        <taxon>Mycoplana</taxon>
    </lineage>
</organism>
<dbReference type="PANTHER" id="PTHR33619">
    <property type="entry name" value="POLYSACCHARIDE EXPORT PROTEIN GFCE-RELATED"/>
    <property type="match status" value="1"/>
</dbReference>
<gene>
    <name evidence="5" type="ORF">GGQ64_001805</name>
</gene>
<dbReference type="InterPro" id="IPR019554">
    <property type="entry name" value="Soluble_ligand-bd"/>
</dbReference>
<feature type="domain" description="Polysaccharide export protein N-terminal" evidence="2">
    <location>
        <begin position="36"/>
        <end position="117"/>
    </location>
</feature>
<feature type="domain" description="Soluble ligand binding" evidence="3">
    <location>
        <begin position="123"/>
        <end position="152"/>
    </location>
</feature>
<sequence length="436" mass="47160">MPVAILHRCRSLKAGIILSALIVAGALAPAPAIASKLAPQTRIRLSVVQWMPTRGTYERWDALGGEFVVSDEGTLSLPVLGNVPVGDLDEAQLAARIAEQLKTRIGLVEKPDASIAVIDYPPVYVVGDVASPGEYRFRPGLTVLQTLATAGGEFRLEGLTGARGVEYAGELRELNDSILRGSIRVARLEAEMAGAKGFDFDLKPHRDNPLAATILQQEQQIFTARAAVVERQSRSFTELRELMGQEIGTLEKKIDSNDEDIESVRKELATVKPMVERGVILPTRQIDLERSLRGYQSTRLDMVTAIMRARQNISEATRNLEGLTDNRQVDVTAQLQAEKGALKQLQLRRDTRSNVLNGALGADADGDNAASTSLTSYSISRRADGKVDVIEANETTTVQPGDVVRVVRTRLPVAGTLPDEAAGVPAAENPTEQASQ</sequence>
<keyword evidence="1" id="KW-0732">Signal</keyword>
<feature type="domain" description="AprE-like long alpha-helical hairpin" evidence="4">
    <location>
        <begin position="170"/>
        <end position="350"/>
    </location>
</feature>
<dbReference type="Pfam" id="PF25994">
    <property type="entry name" value="HH_AprE"/>
    <property type="match status" value="1"/>
</dbReference>
<evidence type="ECO:0000313" key="6">
    <source>
        <dbReference type="Proteomes" id="UP000574761"/>
    </source>
</evidence>
<name>A0A7W6D8M4_9HYPH</name>
<dbReference type="RefSeq" id="WP_183802319.1">
    <property type="nucleotide sequence ID" value="NZ_JACIEE010000003.1"/>
</dbReference>
<evidence type="ECO:0000256" key="1">
    <source>
        <dbReference type="ARBA" id="ARBA00022729"/>
    </source>
</evidence>
<evidence type="ECO:0000259" key="2">
    <source>
        <dbReference type="Pfam" id="PF02563"/>
    </source>
</evidence>
<dbReference type="EMBL" id="JACIEE010000003">
    <property type="protein sequence ID" value="MBB3976616.1"/>
    <property type="molecule type" value="Genomic_DNA"/>
</dbReference>
<dbReference type="Pfam" id="PF02563">
    <property type="entry name" value="Poly_export"/>
    <property type="match status" value="1"/>
</dbReference>
<dbReference type="Proteomes" id="UP000574761">
    <property type="component" value="Unassembled WGS sequence"/>
</dbReference>
<dbReference type="GO" id="GO:0015159">
    <property type="term" value="F:polysaccharide transmembrane transporter activity"/>
    <property type="evidence" value="ECO:0007669"/>
    <property type="project" value="InterPro"/>
</dbReference>
<dbReference type="Gene3D" id="3.30.1950.10">
    <property type="entry name" value="wza like domain"/>
    <property type="match status" value="1"/>
</dbReference>
<protein>
    <submittedName>
        <fullName evidence="5">Polysaccharide export outer membrane protein</fullName>
    </submittedName>
</protein>
<dbReference type="AlphaFoldDB" id="A0A7W6D8M4"/>
<dbReference type="InterPro" id="IPR058781">
    <property type="entry name" value="HH_AprE-like"/>
</dbReference>
<keyword evidence="6" id="KW-1185">Reference proteome</keyword>
<dbReference type="PANTHER" id="PTHR33619:SF3">
    <property type="entry name" value="POLYSACCHARIDE EXPORT PROTEIN GFCE-RELATED"/>
    <property type="match status" value="1"/>
</dbReference>
<dbReference type="InterPro" id="IPR049712">
    <property type="entry name" value="Poly_export"/>
</dbReference>
<evidence type="ECO:0000259" key="3">
    <source>
        <dbReference type="Pfam" id="PF10531"/>
    </source>
</evidence>